<evidence type="ECO:0000313" key="2">
    <source>
        <dbReference type="EMBL" id="KAF0765099.1"/>
    </source>
</evidence>
<feature type="transmembrane region" description="Helical" evidence="1">
    <location>
        <begin position="83"/>
        <end position="101"/>
    </location>
</feature>
<organism evidence="2 3">
    <name type="scientific">Aphis craccivora</name>
    <name type="common">Cowpea aphid</name>
    <dbReference type="NCBI Taxonomy" id="307492"/>
    <lineage>
        <taxon>Eukaryota</taxon>
        <taxon>Metazoa</taxon>
        <taxon>Ecdysozoa</taxon>
        <taxon>Arthropoda</taxon>
        <taxon>Hexapoda</taxon>
        <taxon>Insecta</taxon>
        <taxon>Pterygota</taxon>
        <taxon>Neoptera</taxon>
        <taxon>Paraneoptera</taxon>
        <taxon>Hemiptera</taxon>
        <taxon>Sternorrhyncha</taxon>
        <taxon>Aphidomorpha</taxon>
        <taxon>Aphidoidea</taxon>
        <taxon>Aphididae</taxon>
        <taxon>Aphidini</taxon>
        <taxon>Aphis</taxon>
        <taxon>Aphis</taxon>
    </lineage>
</organism>
<name>A0A6G0Z3S7_APHCR</name>
<accession>A0A6G0Z3S7</accession>
<keyword evidence="1" id="KW-0472">Membrane</keyword>
<evidence type="ECO:0000313" key="3">
    <source>
        <dbReference type="Proteomes" id="UP000478052"/>
    </source>
</evidence>
<reference evidence="2 3" key="1">
    <citation type="submission" date="2019-08" db="EMBL/GenBank/DDBJ databases">
        <title>Whole genome of Aphis craccivora.</title>
        <authorList>
            <person name="Voronova N.V."/>
            <person name="Shulinski R.S."/>
            <person name="Bandarenka Y.V."/>
            <person name="Zhorov D.G."/>
            <person name="Warner D."/>
        </authorList>
    </citation>
    <scope>NUCLEOTIDE SEQUENCE [LARGE SCALE GENOMIC DNA]</scope>
    <source>
        <strain evidence="2">180601</strain>
        <tissue evidence="2">Whole Body</tissue>
    </source>
</reference>
<dbReference type="Proteomes" id="UP000478052">
    <property type="component" value="Unassembled WGS sequence"/>
</dbReference>
<dbReference type="AlphaFoldDB" id="A0A6G0Z3S7"/>
<dbReference type="OrthoDB" id="21128at2759"/>
<keyword evidence="1" id="KW-0812">Transmembrane</keyword>
<feature type="non-terminal residue" evidence="2">
    <location>
        <position position="1"/>
    </location>
</feature>
<gene>
    <name evidence="2" type="ORF">FWK35_00003529</name>
</gene>
<sequence length="107" mass="12918">LPCLNNASISNLRGGFRWQSKYPWCLIEVKSKHFPTVFKKIKKNKIKVTKKQEFLRKTNFRSNRIFYMVSTQKIIIVKILPNVYISVIYIQLIFKIFWLFFELLIDN</sequence>
<comment type="caution">
    <text evidence="2">The sequence shown here is derived from an EMBL/GenBank/DDBJ whole genome shotgun (WGS) entry which is preliminary data.</text>
</comment>
<keyword evidence="3" id="KW-1185">Reference proteome</keyword>
<dbReference type="EMBL" id="VUJU01001485">
    <property type="protein sequence ID" value="KAF0765099.1"/>
    <property type="molecule type" value="Genomic_DNA"/>
</dbReference>
<proteinExistence type="predicted"/>
<keyword evidence="1" id="KW-1133">Transmembrane helix</keyword>
<evidence type="ECO:0000256" key="1">
    <source>
        <dbReference type="SAM" id="Phobius"/>
    </source>
</evidence>
<protein>
    <submittedName>
        <fullName evidence="2">Uncharacterized protein</fullName>
    </submittedName>
</protein>